<evidence type="ECO:0008006" key="3">
    <source>
        <dbReference type="Google" id="ProtNLM"/>
    </source>
</evidence>
<name>A0A3S4MNQ5_PSEFL</name>
<accession>A0A3S4MNQ5</accession>
<reference evidence="1 2" key="1">
    <citation type="submission" date="2018-12" db="EMBL/GenBank/DDBJ databases">
        <authorList>
            <consortium name="Pathogen Informatics"/>
        </authorList>
    </citation>
    <scope>NUCLEOTIDE SEQUENCE [LARGE SCALE GENOMIC DNA]</scope>
    <source>
        <strain evidence="1 2">NCTC10783</strain>
    </source>
</reference>
<evidence type="ECO:0000313" key="2">
    <source>
        <dbReference type="Proteomes" id="UP000278078"/>
    </source>
</evidence>
<protein>
    <recommendedName>
        <fullName evidence="3">Phage head morphogenesis domain-containing protein</fullName>
    </recommendedName>
</protein>
<dbReference type="AlphaFoldDB" id="A0A3S4MNQ5"/>
<organism evidence="1 2">
    <name type="scientific">Pseudomonas fluorescens</name>
    <dbReference type="NCBI Taxonomy" id="294"/>
    <lineage>
        <taxon>Bacteria</taxon>
        <taxon>Pseudomonadati</taxon>
        <taxon>Pseudomonadota</taxon>
        <taxon>Gammaproteobacteria</taxon>
        <taxon>Pseudomonadales</taxon>
        <taxon>Pseudomonadaceae</taxon>
        <taxon>Pseudomonas</taxon>
    </lineage>
</organism>
<dbReference type="Proteomes" id="UP000278078">
    <property type="component" value="Chromosome"/>
</dbReference>
<sequence>MTEAEILRAIEGKEPALQRAYLDRVRSVTDAAVVVEIERYINEQDEDSIVSALSLGLLAVFLEQLRSTYLAGATLEIKFFPGRPVPEFDPVGPGPSTWLSEHARALQRDIDDATRLAVRHTIQMADLLGRPPRATALDIVGRRSPQTGQRTGGITGLSGSYAQAVANARAQLLSGDPAQMRQYLTRIRRDRRFDRLVERAVEARRPVPSADVDRIVGRYSERLLRTRAEQIAATEAHDAFSAGRDQVYEQLVANGLERSRVLKTWHNVGDNRVRHTHSPMQGQRQQLGSPFVTGGGALLMFPGDQTLGAGDNETAGCRCWVEYEIGGARA</sequence>
<evidence type="ECO:0000313" key="1">
    <source>
        <dbReference type="EMBL" id="VEE45440.1"/>
    </source>
</evidence>
<proteinExistence type="predicted"/>
<gene>
    <name evidence="1" type="ORF">NCTC10783_01293</name>
</gene>
<dbReference type="EMBL" id="LR134300">
    <property type="protein sequence ID" value="VEE45440.1"/>
    <property type="molecule type" value="Genomic_DNA"/>
</dbReference>